<reference evidence="2 3" key="1">
    <citation type="submission" date="2011-10" db="EMBL/GenBank/DDBJ databases">
        <title>Complete sequence of chromosome of Pseudomonas stutzeri RCH2.</title>
        <authorList>
            <consortium name="US DOE Joint Genome Institute"/>
            <person name="Lucas S."/>
            <person name="Han J."/>
            <person name="Lapidus A."/>
            <person name="Cheng J.-F."/>
            <person name="Goodwin L."/>
            <person name="Pitluck S."/>
            <person name="Peters L."/>
            <person name="Ovchinnikova G."/>
            <person name="Zeytun A."/>
            <person name="Lu M."/>
            <person name="Detter J.C."/>
            <person name="Han C."/>
            <person name="Tapia R."/>
            <person name="Land M."/>
            <person name="Hauser L."/>
            <person name="Kyrpides N."/>
            <person name="Ivanova N."/>
            <person name="Pagani I."/>
            <person name="Chakraborty R."/>
            <person name="Arkin A."/>
            <person name="Dehal P."/>
            <person name="Wall J."/>
            <person name="Hazen T."/>
            <person name="Woyke T."/>
        </authorList>
    </citation>
    <scope>NUCLEOTIDE SEQUENCE [LARGE SCALE GENOMIC DNA]</scope>
    <source>
        <strain evidence="2 3">RCH2</strain>
    </source>
</reference>
<dbReference type="STRING" id="644801.Psest_0765"/>
<sequence length="109" mass="11777">MTRQYVPIIDLAPCFAGTPEGKNSRSPPYTPRSERRKLMDMIANWLGNTPDFAVPFALAALGLILTDRAGVLALGAAVLRADDAQRRDAGGDGNQPGALGIPFIREERR</sequence>
<proteinExistence type="predicted"/>
<accession>L0GF32</accession>
<evidence type="ECO:0000256" key="1">
    <source>
        <dbReference type="SAM" id="MobiDB-lite"/>
    </source>
</evidence>
<evidence type="ECO:0000313" key="2">
    <source>
        <dbReference type="EMBL" id="AGA85358.1"/>
    </source>
</evidence>
<dbReference type="EMBL" id="CP003071">
    <property type="protein sequence ID" value="AGA85358.1"/>
    <property type="molecule type" value="Genomic_DNA"/>
</dbReference>
<dbReference type="Proteomes" id="UP000010820">
    <property type="component" value="Chromosome"/>
</dbReference>
<dbReference type="PATRIC" id="fig|644801.3.peg.747"/>
<gene>
    <name evidence="2" type="ORF">Psest_0765</name>
</gene>
<protein>
    <submittedName>
        <fullName evidence="2">Uncharacterized protein</fullName>
    </submittedName>
</protein>
<organism evidence="2 3">
    <name type="scientific">Stutzerimonas stutzeri RCH2</name>
    <dbReference type="NCBI Taxonomy" id="644801"/>
    <lineage>
        <taxon>Bacteria</taxon>
        <taxon>Pseudomonadati</taxon>
        <taxon>Pseudomonadota</taxon>
        <taxon>Gammaproteobacteria</taxon>
        <taxon>Pseudomonadales</taxon>
        <taxon>Pseudomonadaceae</taxon>
        <taxon>Stutzerimonas</taxon>
    </lineage>
</organism>
<feature type="region of interest" description="Disordered" evidence="1">
    <location>
        <begin position="85"/>
        <end position="109"/>
    </location>
</feature>
<dbReference type="HOGENOM" id="CLU_2181666_0_0_6"/>
<dbReference type="KEGG" id="psh:Psest_0765"/>
<dbReference type="AlphaFoldDB" id="L0GF32"/>
<name>L0GF32_STUST</name>
<evidence type="ECO:0000313" key="3">
    <source>
        <dbReference type="Proteomes" id="UP000010820"/>
    </source>
</evidence>